<organism evidence="1 2">
    <name type="scientific">Candidatus Falkowbacteria bacterium RIFOXYA2_FULL_47_9</name>
    <dbReference type="NCBI Taxonomy" id="1797995"/>
    <lineage>
        <taxon>Bacteria</taxon>
        <taxon>Candidatus Falkowiibacteriota</taxon>
    </lineage>
</organism>
<evidence type="ECO:0008006" key="3">
    <source>
        <dbReference type="Google" id="ProtNLM"/>
    </source>
</evidence>
<dbReference type="InterPro" id="IPR011051">
    <property type="entry name" value="RmlC_Cupin_sf"/>
</dbReference>
<dbReference type="EMBL" id="MFGC01000033">
    <property type="protein sequence ID" value="OGF26681.1"/>
    <property type="molecule type" value="Genomic_DNA"/>
</dbReference>
<reference evidence="1 2" key="1">
    <citation type="journal article" date="2016" name="Nat. Commun.">
        <title>Thousands of microbial genomes shed light on interconnected biogeochemical processes in an aquifer system.</title>
        <authorList>
            <person name="Anantharaman K."/>
            <person name="Brown C.T."/>
            <person name="Hug L.A."/>
            <person name="Sharon I."/>
            <person name="Castelle C.J."/>
            <person name="Probst A.J."/>
            <person name="Thomas B.C."/>
            <person name="Singh A."/>
            <person name="Wilkins M.J."/>
            <person name="Karaoz U."/>
            <person name="Brodie E.L."/>
            <person name="Williams K.H."/>
            <person name="Hubbard S.S."/>
            <person name="Banfield J.F."/>
        </authorList>
    </citation>
    <scope>NUCLEOTIDE SEQUENCE [LARGE SCALE GENOMIC DNA]</scope>
</reference>
<accession>A0A1F5SK97</accession>
<dbReference type="SUPFAM" id="SSF51182">
    <property type="entry name" value="RmlC-like cupins"/>
    <property type="match status" value="1"/>
</dbReference>
<dbReference type="STRING" id="1797995.A2242_01790"/>
<dbReference type="InterPro" id="IPR014710">
    <property type="entry name" value="RmlC-like_jellyroll"/>
</dbReference>
<sequence>MKFTLQNAKQFGWEGVKGFEYSNKNDFQNVSIAYAEISGRHGKIKNTKSDRVYIVFEGEGEFILDGKVIPVQRMDALIVPKNTPYDYHGAMKVFLMDLPAFEEGNDVKLE</sequence>
<gene>
    <name evidence="1" type="ORF">A2242_01790</name>
</gene>
<dbReference type="Gene3D" id="2.60.120.10">
    <property type="entry name" value="Jelly Rolls"/>
    <property type="match status" value="1"/>
</dbReference>
<dbReference type="AlphaFoldDB" id="A0A1F5SK97"/>
<protein>
    <recommendedName>
        <fullName evidence="3">Cupin 2 conserved barrel domain-containing protein</fullName>
    </recommendedName>
</protein>
<comment type="caution">
    <text evidence="1">The sequence shown here is derived from an EMBL/GenBank/DDBJ whole genome shotgun (WGS) entry which is preliminary data.</text>
</comment>
<name>A0A1F5SK97_9BACT</name>
<proteinExistence type="predicted"/>
<dbReference type="Proteomes" id="UP000178925">
    <property type="component" value="Unassembled WGS sequence"/>
</dbReference>
<evidence type="ECO:0000313" key="2">
    <source>
        <dbReference type="Proteomes" id="UP000178925"/>
    </source>
</evidence>
<evidence type="ECO:0000313" key="1">
    <source>
        <dbReference type="EMBL" id="OGF26681.1"/>
    </source>
</evidence>